<evidence type="ECO:0000313" key="1">
    <source>
        <dbReference type="EMBL" id="MFD2091901.1"/>
    </source>
</evidence>
<proteinExistence type="predicted"/>
<dbReference type="SUPFAM" id="SSF110296">
    <property type="entry name" value="Oligoxyloglucan reducing end-specific cellobiohydrolase"/>
    <property type="match status" value="1"/>
</dbReference>
<accession>A0ABW4XAV2</accession>
<protein>
    <submittedName>
        <fullName evidence="1">Uncharacterized protein</fullName>
    </submittedName>
</protein>
<reference evidence="2" key="1">
    <citation type="journal article" date="2019" name="Int. J. Syst. Evol. Microbiol.">
        <title>The Global Catalogue of Microorganisms (GCM) 10K type strain sequencing project: providing services to taxonomists for standard genome sequencing and annotation.</title>
        <authorList>
            <consortium name="The Broad Institute Genomics Platform"/>
            <consortium name="The Broad Institute Genome Sequencing Center for Infectious Disease"/>
            <person name="Wu L."/>
            <person name="Ma J."/>
        </authorList>
    </citation>
    <scope>NUCLEOTIDE SEQUENCE [LARGE SCALE GENOMIC DNA]</scope>
    <source>
        <strain evidence="2">JCM 3338</strain>
    </source>
</reference>
<dbReference type="InterPro" id="IPR015943">
    <property type="entry name" value="WD40/YVTN_repeat-like_dom_sf"/>
</dbReference>
<comment type="caution">
    <text evidence="1">The sequence shown here is derived from an EMBL/GenBank/DDBJ whole genome shotgun (WGS) entry which is preliminary data.</text>
</comment>
<dbReference type="Proteomes" id="UP001597402">
    <property type="component" value="Unassembled WGS sequence"/>
</dbReference>
<dbReference type="Gene3D" id="2.130.10.10">
    <property type="entry name" value="YVTN repeat-like/Quinoprotein amine dehydrogenase"/>
    <property type="match status" value="1"/>
</dbReference>
<sequence>MAAAADPRSVDGGAAWVAVDGAPLLQVVTWTGGGSTAVGVDPGGSLWTTTDAATSWQERCRLGFPPQAVAVAATGRGLRIAVVTAEGVLESVDGGRTFTDVPIG</sequence>
<keyword evidence="2" id="KW-1185">Reference proteome</keyword>
<evidence type="ECO:0000313" key="2">
    <source>
        <dbReference type="Proteomes" id="UP001597402"/>
    </source>
</evidence>
<dbReference type="RefSeq" id="WP_376874707.1">
    <property type="nucleotide sequence ID" value="NZ_JBHUHP010000009.1"/>
</dbReference>
<name>A0ABW4XAV2_9ACTN</name>
<organism evidence="1 2">
    <name type="scientific">Blastococcus deserti</name>
    <dbReference type="NCBI Taxonomy" id="2259033"/>
    <lineage>
        <taxon>Bacteria</taxon>
        <taxon>Bacillati</taxon>
        <taxon>Actinomycetota</taxon>
        <taxon>Actinomycetes</taxon>
        <taxon>Geodermatophilales</taxon>
        <taxon>Geodermatophilaceae</taxon>
        <taxon>Blastococcus</taxon>
    </lineage>
</organism>
<gene>
    <name evidence="1" type="ORF">ACFSHS_10005</name>
</gene>
<dbReference type="EMBL" id="JBHUHP010000009">
    <property type="protein sequence ID" value="MFD2091901.1"/>
    <property type="molecule type" value="Genomic_DNA"/>
</dbReference>